<evidence type="ECO:0000256" key="12">
    <source>
        <dbReference type="ARBA" id="ARBA00022989"/>
    </source>
</evidence>
<dbReference type="Gene3D" id="1.20.120.1760">
    <property type="match status" value="1"/>
</dbReference>
<gene>
    <name evidence="21" type="ORF">FD25_GL001079</name>
</gene>
<protein>
    <recommendedName>
        <fullName evidence="7 18">CDP-diacylglycerol--glycerol-3-phosphate 3-phosphatidyltransferase</fullName>
        <ecNumber evidence="6 18">2.7.8.5</ecNumber>
    </recommendedName>
</protein>
<dbReference type="FunFam" id="1.20.120.1760:FF:000004">
    <property type="entry name" value="CDP-diacylglycerol--glycerol-3-phosphate 3-phosphatidyltransferase"/>
    <property type="match status" value="1"/>
</dbReference>
<dbReference type="PATRIC" id="fig|1423715.3.peg.1109"/>
<dbReference type="UniPathway" id="UPA00084">
    <property type="reaction ID" value="UER00503"/>
</dbReference>
<dbReference type="PROSITE" id="PS00379">
    <property type="entry name" value="CDP_ALCOHOL_P_TRANSF"/>
    <property type="match status" value="1"/>
</dbReference>
<evidence type="ECO:0000256" key="7">
    <source>
        <dbReference type="ARBA" id="ARBA00014944"/>
    </source>
</evidence>
<dbReference type="GO" id="GO:0008444">
    <property type="term" value="F:CDP-diacylglycerol-glycerol-3-phosphate 3-phosphatidyltransferase activity"/>
    <property type="evidence" value="ECO:0007669"/>
    <property type="project" value="UniProtKB-UniRule"/>
</dbReference>
<keyword evidence="14 20" id="KW-0472">Membrane</keyword>
<keyword evidence="12 20" id="KW-1133">Transmembrane helix</keyword>
<keyword evidence="22" id="KW-1185">Reference proteome</keyword>
<feature type="transmembrane region" description="Helical" evidence="20">
    <location>
        <begin position="21"/>
        <end position="43"/>
    </location>
</feature>
<evidence type="ECO:0000256" key="19">
    <source>
        <dbReference type="RuleBase" id="RU003750"/>
    </source>
</evidence>
<evidence type="ECO:0000256" key="9">
    <source>
        <dbReference type="ARBA" id="ARBA00022516"/>
    </source>
</evidence>
<dbReference type="STRING" id="1423715.FD25_GL001079"/>
<dbReference type="AlphaFoldDB" id="A0A0R1LEH5"/>
<evidence type="ECO:0000256" key="20">
    <source>
        <dbReference type="SAM" id="Phobius"/>
    </source>
</evidence>
<evidence type="ECO:0000256" key="6">
    <source>
        <dbReference type="ARBA" id="ARBA00013170"/>
    </source>
</evidence>
<keyword evidence="8" id="KW-1003">Cell membrane</keyword>
<reference evidence="21 22" key="1">
    <citation type="journal article" date="2015" name="Genome Announc.">
        <title>Expanding the biotechnology potential of lactobacilli through comparative genomics of 213 strains and associated genera.</title>
        <authorList>
            <person name="Sun Z."/>
            <person name="Harris H.M."/>
            <person name="McCann A."/>
            <person name="Guo C."/>
            <person name="Argimon S."/>
            <person name="Zhang W."/>
            <person name="Yang X."/>
            <person name="Jeffery I.B."/>
            <person name="Cooney J.C."/>
            <person name="Kagawa T.F."/>
            <person name="Liu W."/>
            <person name="Song Y."/>
            <person name="Salvetti E."/>
            <person name="Wrobel A."/>
            <person name="Rasinkangas P."/>
            <person name="Parkhill J."/>
            <person name="Rea M.C."/>
            <person name="O'Sullivan O."/>
            <person name="Ritari J."/>
            <person name="Douillard F.P."/>
            <person name="Paul Ross R."/>
            <person name="Yang R."/>
            <person name="Briner A.E."/>
            <person name="Felis G.E."/>
            <person name="de Vos W.M."/>
            <person name="Barrangou R."/>
            <person name="Klaenhammer T.R."/>
            <person name="Caufield P.W."/>
            <person name="Cui Y."/>
            <person name="Zhang H."/>
            <person name="O'Toole P.W."/>
        </authorList>
    </citation>
    <scope>NUCLEOTIDE SEQUENCE [LARGE SCALE GENOMIC DNA]</scope>
    <source>
        <strain evidence="21 22">DSM 19394</strain>
    </source>
</reference>
<evidence type="ECO:0000256" key="14">
    <source>
        <dbReference type="ARBA" id="ARBA00023136"/>
    </source>
</evidence>
<dbReference type="NCBIfam" id="TIGR00560">
    <property type="entry name" value="pgsA"/>
    <property type="match status" value="1"/>
</dbReference>
<comment type="catalytic activity">
    <reaction evidence="17">
        <text>a CDP-1,2-diacyl-sn-glycerol + sn-glycerol 3-phosphate = a 1,2-diacyl-sn-glycero-3-phospho-(1'-sn-glycero-3'-phosphate) + CMP + H(+)</text>
        <dbReference type="Rhea" id="RHEA:12593"/>
        <dbReference type="ChEBI" id="CHEBI:15378"/>
        <dbReference type="ChEBI" id="CHEBI:57597"/>
        <dbReference type="ChEBI" id="CHEBI:58332"/>
        <dbReference type="ChEBI" id="CHEBI:60110"/>
        <dbReference type="ChEBI" id="CHEBI:60377"/>
        <dbReference type="EC" id="2.7.8.5"/>
    </reaction>
</comment>
<evidence type="ECO:0000256" key="16">
    <source>
        <dbReference type="ARBA" id="ARBA00023264"/>
    </source>
</evidence>
<evidence type="ECO:0000256" key="2">
    <source>
        <dbReference type="ARBA" id="ARBA00004651"/>
    </source>
</evidence>
<dbReference type="InterPro" id="IPR043130">
    <property type="entry name" value="CDP-OH_PTrfase_TM_dom"/>
</dbReference>
<evidence type="ECO:0000256" key="17">
    <source>
        <dbReference type="ARBA" id="ARBA00048586"/>
    </source>
</evidence>
<dbReference type="InterPro" id="IPR004570">
    <property type="entry name" value="Phosphatidylglycerol_P_synth"/>
</dbReference>
<dbReference type="Proteomes" id="UP000051955">
    <property type="component" value="Unassembled WGS sequence"/>
</dbReference>
<evidence type="ECO:0000256" key="1">
    <source>
        <dbReference type="ARBA" id="ARBA00003973"/>
    </source>
</evidence>
<keyword evidence="11 20" id="KW-0812">Transmembrane</keyword>
<evidence type="ECO:0000256" key="18">
    <source>
        <dbReference type="NCBIfam" id="TIGR00560"/>
    </source>
</evidence>
<proteinExistence type="inferred from homology"/>
<comment type="similarity">
    <text evidence="5 19">Belongs to the CDP-alcohol phosphatidyltransferase class-I family.</text>
</comment>
<dbReference type="GO" id="GO:0006655">
    <property type="term" value="P:phosphatidylglycerol biosynthetic process"/>
    <property type="evidence" value="ECO:0007669"/>
    <property type="project" value="UniProtKB-UniPathway"/>
</dbReference>
<dbReference type="Pfam" id="PF01066">
    <property type="entry name" value="CDP-OH_P_transf"/>
    <property type="match status" value="1"/>
</dbReference>
<evidence type="ECO:0000313" key="22">
    <source>
        <dbReference type="Proteomes" id="UP000051955"/>
    </source>
</evidence>
<dbReference type="PANTHER" id="PTHR14269">
    <property type="entry name" value="CDP-DIACYLGLYCEROL--GLYCEROL-3-PHOSPHATE 3-PHOSPHATIDYLTRANSFERASE-RELATED"/>
    <property type="match status" value="1"/>
</dbReference>
<evidence type="ECO:0000256" key="5">
    <source>
        <dbReference type="ARBA" id="ARBA00010441"/>
    </source>
</evidence>
<evidence type="ECO:0000256" key="8">
    <source>
        <dbReference type="ARBA" id="ARBA00022475"/>
    </source>
</evidence>
<comment type="pathway">
    <text evidence="3">Phospholipid metabolism; phosphatidylglycerol biosynthesis; phosphatidylglycerol from CDP-diacylglycerol: step 1/2.</text>
</comment>
<comment type="pathway">
    <text evidence="4">Lipid metabolism.</text>
</comment>
<dbReference type="EC" id="2.7.8.5" evidence="6 18"/>
<evidence type="ECO:0000256" key="3">
    <source>
        <dbReference type="ARBA" id="ARBA00005042"/>
    </source>
</evidence>
<dbReference type="InterPro" id="IPR000462">
    <property type="entry name" value="CDP-OH_P_trans"/>
</dbReference>
<keyword evidence="16" id="KW-1208">Phospholipid metabolism</keyword>
<evidence type="ECO:0000256" key="13">
    <source>
        <dbReference type="ARBA" id="ARBA00023098"/>
    </source>
</evidence>
<accession>A0A0R1LEH5</accession>
<comment type="function">
    <text evidence="1">This protein catalyzes the committed step to the synthesis of the acidic phospholipids.</text>
</comment>
<comment type="subcellular location">
    <subcellularLocation>
        <location evidence="2">Cell membrane</location>
        <topology evidence="2">Multi-pass membrane protein</topology>
    </subcellularLocation>
</comment>
<organism evidence="21 22">
    <name type="scientific">Levilactobacillus acidifarinae DSM 19394 = JCM 15949</name>
    <dbReference type="NCBI Taxonomy" id="1423715"/>
    <lineage>
        <taxon>Bacteria</taxon>
        <taxon>Bacillati</taxon>
        <taxon>Bacillota</taxon>
        <taxon>Bacilli</taxon>
        <taxon>Lactobacillales</taxon>
        <taxon>Lactobacillaceae</taxon>
        <taxon>Levilactobacillus</taxon>
    </lineage>
</organism>
<keyword evidence="13" id="KW-0443">Lipid metabolism</keyword>
<evidence type="ECO:0000256" key="15">
    <source>
        <dbReference type="ARBA" id="ARBA00023209"/>
    </source>
</evidence>
<dbReference type="InterPro" id="IPR050324">
    <property type="entry name" value="CDP-alcohol_PTase-I"/>
</dbReference>
<keyword evidence="15" id="KW-0594">Phospholipid biosynthesis</keyword>
<sequence length="204" mass="22466">MSDSKEEKVLNVPNRLTIMRIILIPIFLLILVLPLNWGTVTWLGTSIPVTHVWGALIFAVASITDFLDGQIARRQHLVTNFGKFADPLADKMIVMTAFILLVAMNAVPAWGVAIIVCRELAVTGLRLIVVETGGRVLAAAWPGKIKTTTQMVGIILLLLNNIGFGAINVPMALIFFYVCLFFTIYSGIDYFVQNRQVFAESSAE</sequence>
<name>A0A0R1LEH5_9LACO</name>
<evidence type="ECO:0000313" key="21">
    <source>
        <dbReference type="EMBL" id="KRK93752.1"/>
    </source>
</evidence>
<keyword evidence="10 19" id="KW-0808">Transferase</keyword>
<dbReference type="EMBL" id="AZDV01000028">
    <property type="protein sequence ID" value="KRK93752.1"/>
    <property type="molecule type" value="Genomic_DNA"/>
</dbReference>
<evidence type="ECO:0000256" key="4">
    <source>
        <dbReference type="ARBA" id="ARBA00005189"/>
    </source>
</evidence>
<comment type="caution">
    <text evidence="21">The sequence shown here is derived from an EMBL/GenBank/DDBJ whole genome shotgun (WGS) entry which is preliminary data.</text>
</comment>
<evidence type="ECO:0000256" key="11">
    <source>
        <dbReference type="ARBA" id="ARBA00022692"/>
    </source>
</evidence>
<dbReference type="PANTHER" id="PTHR14269:SF62">
    <property type="entry name" value="CDP-DIACYLGLYCEROL--GLYCEROL-3-PHOSPHATE 3-PHOSPHATIDYLTRANSFERASE 1, CHLOROPLASTIC"/>
    <property type="match status" value="1"/>
</dbReference>
<feature type="transmembrane region" description="Helical" evidence="20">
    <location>
        <begin position="150"/>
        <end position="167"/>
    </location>
</feature>
<keyword evidence="9" id="KW-0444">Lipid biosynthesis</keyword>
<evidence type="ECO:0000256" key="10">
    <source>
        <dbReference type="ARBA" id="ARBA00022679"/>
    </source>
</evidence>
<dbReference type="InterPro" id="IPR048254">
    <property type="entry name" value="CDP_ALCOHOL_P_TRANSF_CS"/>
</dbReference>
<dbReference type="PIRSF" id="PIRSF000847">
    <property type="entry name" value="Phos_ph_gly_syn"/>
    <property type="match status" value="1"/>
</dbReference>
<dbReference type="GO" id="GO:0005886">
    <property type="term" value="C:plasma membrane"/>
    <property type="evidence" value="ECO:0007669"/>
    <property type="project" value="UniProtKB-SubCell"/>
</dbReference>